<dbReference type="PANTHER" id="PTHR43807:SF20">
    <property type="entry name" value="FI04487P"/>
    <property type="match status" value="1"/>
</dbReference>
<dbReference type="RefSeq" id="WP_067476418.1">
    <property type="nucleotide sequence ID" value="NZ_CP015961.1"/>
</dbReference>
<dbReference type="CDD" id="cd00609">
    <property type="entry name" value="AAT_like"/>
    <property type="match status" value="1"/>
</dbReference>
<organism evidence="7 8">
    <name type="scientific">Dietzia timorensis</name>
    <dbReference type="NCBI Taxonomy" id="499555"/>
    <lineage>
        <taxon>Bacteria</taxon>
        <taxon>Bacillati</taxon>
        <taxon>Actinomycetota</taxon>
        <taxon>Actinomycetes</taxon>
        <taxon>Mycobacteriales</taxon>
        <taxon>Dietziaceae</taxon>
        <taxon>Dietzia</taxon>
    </lineage>
</organism>
<evidence type="ECO:0000256" key="3">
    <source>
        <dbReference type="ARBA" id="ARBA00022576"/>
    </source>
</evidence>
<comment type="similarity">
    <text evidence="2">Belongs to the class-I pyridoxal-phosphate-dependent aminotransferase family.</text>
</comment>
<dbReference type="Proteomes" id="UP000186104">
    <property type="component" value="Chromosome"/>
</dbReference>
<dbReference type="KEGG" id="dtm:BJL86_3119"/>
<evidence type="ECO:0000313" key="8">
    <source>
        <dbReference type="Proteomes" id="UP000186104"/>
    </source>
</evidence>
<dbReference type="InterPro" id="IPR015424">
    <property type="entry name" value="PyrdxlP-dep_Trfase"/>
</dbReference>
<protein>
    <submittedName>
        <fullName evidence="7">Putative N-succinyldiaminopimelate aminotransferase DapC</fullName>
    </submittedName>
</protein>
<reference evidence="7 8" key="1">
    <citation type="submission" date="2016-06" db="EMBL/GenBank/DDBJ databases">
        <title>Complete genome sequence of a saline-alkali tolerant type strain Dietzia timorensis ID05-A0528T.</title>
        <authorList>
            <person name="Wu X."/>
        </authorList>
    </citation>
    <scope>NUCLEOTIDE SEQUENCE [LARGE SCALE GENOMIC DNA]</scope>
    <source>
        <strain evidence="7 8">ID05-A0528</strain>
    </source>
</reference>
<feature type="domain" description="Aminotransferase class I/classII large" evidence="6">
    <location>
        <begin position="26"/>
        <end position="377"/>
    </location>
</feature>
<comment type="cofactor">
    <cofactor evidence="1">
        <name>pyridoxal 5'-phosphate</name>
        <dbReference type="ChEBI" id="CHEBI:597326"/>
    </cofactor>
</comment>
<evidence type="ECO:0000256" key="2">
    <source>
        <dbReference type="ARBA" id="ARBA00007441"/>
    </source>
</evidence>
<dbReference type="InterPro" id="IPR051326">
    <property type="entry name" value="Kynurenine-oxoglutarate_AT"/>
</dbReference>
<dbReference type="GO" id="GO:0016212">
    <property type="term" value="F:kynurenine-oxoglutarate transaminase activity"/>
    <property type="evidence" value="ECO:0007669"/>
    <property type="project" value="TreeGrafter"/>
</dbReference>
<keyword evidence="3 7" id="KW-0032">Aminotransferase</keyword>
<sequence length="390" mass="41394">MTVQRLLPHASTIFAEVSDAARTHQAINLGQGFPDTEGPQSMLQVAADVIAAGGHNQYAPGRGVQELRNAVSTQISRDEGLTYDPDTEILVTVGATEGIASALLGLVEPGSEVVVIEPYYDSYAACVDLAGARRRTVPLVPAGETFVLDRDALAAACSNATSAVIVNSPHNPTGAVLSDGDLEAIAAECREHDIIAISDEVYEHLVFDGARHRSIARFEGMRERTVRVSSAAKSLSCTGWKIGWITAPADLIAGAMAAKQYLSFSSGTPLQIAVAHALEHEQAWIGELRAQLQAQRDQLYAALTGLGMGVSHCVGTYFLAADARPLGYSDATELCRRMPREIGVAAVPFSPFVDAGSAGAWSHLTRFAFCKRPEVLADAAERLSTLPIRG</sequence>
<dbReference type="GO" id="GO:0005737">
    <property type="term" value="C:cytoplasm"/>
    <property type="evidence" value="ECO:0007669"/>
    <property type="project" value="TreeGrafter"/>
</dbReference>
<dbReference type="InterPro" id="IPR015421">
    <property type="entry name" value="PyrdxlP-dep_Trfase_major"/>
</dbReference>
<dbReference type="NCBIfam" id="NF005855">
    <property type="entry name" value="PRK07777.1"/>
    <property type="match status" value="1"/>
</dbReference>
<evidence type="ECO:0000313" key="7">
    <source>
        <dbReference type="EMBL" id="ANI93878.1"/>
    </source>
</evidence>
<keyword evidence="8" id="KW-1185">Reference proteome</keyword>
<dbReference type="Gene3D" id="3.40.640.10">
    <property type="entry name" value="Type I PLP-dependent aspartate aminotransferase-like (Major domain)"/>
    <property type="match status" value="1"/>
</dbReference>
<dbReference type="Gene3D" id="3.90.1150.10">
    <property type="entry name" value="Aspartate Aminotransferase, domain 1"/>
    <property type="match status" value="1"/>
</dbReference>
<dbReference type="GO" id="GO:0030170">
    <property type="term" value="F:pyridoxal phosphate binding"/>
    <property type="evidence" value="ECO:0007669"/>
    <property type="project" value="InterPro"/>
</dbReference>
<dbReference type="STRING" id="499555.BJL86_3119"/>
<dbReference type="SUPFAM" id="SSF53383">
    <property type="entry name" value="PLP-dependent transferases"/>
    <property type="match status" value="1"/>
</dbReference>
<evidence type="ECO:0000256" key="5">
    <source>
        <dbReference type="ARBA" id="ARBA00022898"/>
    </source>
</evidence>
<dbReference type="Pfam" id="PF00155">
    <property type="entry name" value="Aminotran_1_2"/>
    <property type="match status" value="1"/>
</dbReference>
<dbReference type="InterPro" id="IPR015422">
    <property type="entry name" value="PyrdxlP-dep_Trfase_small"/>
</dbReference>
<accession>A0A173LQ94</accession>
<gene>
    <name evidence="7" type="ORF">BJL86_3119</name>
</gene>
<proteinExistence type="inferred from homology"/>
<dbReference type="PANTHER" id="PTHR43807">
    <property type="entry name" value="FI04487P"/>
    <property type="match status" value="1"/>
</dbReference>
<evidence type="ECO:0000256" key="4">
    <source>
        <dbReference type="ARBA" id="ARBA00022679"/>
    </source>
</evidence>
<dbReference type="InterPro" id="IPR004839">
    <property type="entry name" value="Aminotransferase_I/II_large"/>
</dbReference>
<dbReference type="OrthoDB" id="9763453at2"/>
<dbReference type="FunFam" id="3.40.640.10:FF:000033">
    <property type="entry name" value="Aspartate aminotransferase"/>
    <property type="match status" value="1"/>
</dbReference>
<keyword evidence="5" id="KW-0663">Pyridoxal phosphate</keyword>
<name>A0A173LQ94_9ACTN</name>
<dbReference type="EMBL" id="CP015961">
    <property type="protein sequence ID" value="ANI93878.1"/>
    <property type="molecule type" value="Genomic_DNA"/>
</dbReference>
<evidence type="ECO:0000256" key="1">
    <source>
        <dbReference type="ARBA" id="ARBA00001933"/>
    </source>
</evidence>
<keyword evidence="4 7" id="KW-0808">Transferase</keyword>
<evidence type="ECO:0000259" key="6">
    <source>
        <dbReference type="Pfam" id="PF00155"/>
    </source>
</evidence>
<dbReference type="AlphaFoldDB" id="A0A173LQ94"/>